<feature type="region of interest" description="Disordered" evidence="1">
    <location>
        <begin position="1"/>
        <end position="21"/>
    </location>
</feature>
<dbReference type="Ensembl" id="ENSCPRT00005008476.1">
    <property type="protein sequence ID" value="ENSCPRP00005007237.1"/>
    <property type="gene ID" value="ENSCPRG00005005130.1"/>
</dbReference>
<feature type="compositionally biased region" description="Gly residues" evidence="1">
    <location>
        <begin position="1"/>
        <end position="10"/>
    </location>
</feature>
<feature type="transmembrane region" description="Helical" evidence="2">
    <location>
        <begin position="26"/>
        <end position="45"/>
    </location>
</feature>
<name>A0A7M4ECX0_CROPO</name>
<dbReference type="GeneTree" id="ENSGT01040000244002"/>
<keyword evidence="4" id="KW-1185">Reference proteome</keyword>
<dbReference type="OMA" id="CQVETFF"/>
<evidence type="ECO:0000256" key="1">
    <source>
        <dbReference type="SAM" id="MobiDB-lite"/>
    </source>
</evidence>
<reference evidence="3" key="1">
    <citation type="submission" date="2025-08" db="UniProtKB">
        <authorList>
            <consortium name="Ensembl"/>
        </authorList>
    </citation>
    <scope>IDENTIFICATION</scope>
</reference>
<feature type="region of interest" description="Disordered" evidence="1">
    <location>
        <begin position="79"/>
        <end position="113"/>
    </location>
</feature>
<sequence>MGTGSTGRGMQGVDHEKAESEQKEKFHFWLSQIHIFFVTTFFAAYKHEQVVREKIKENQTGEAELEALRKIKDEELAKEDAKKQEEAAAEKAALETENGAVKEPEDSVIQLSPPPKEEAIVAPQPVITKVAAASKKKKK</sequence>
<keyword evidence="2" id="KW-0812">Transmembrane</keyword>
<feature type="compositionally biased region" description="Basic and acidic residues" evidence="1">
    <location>
        <begin position="79"/>
        <end position="105"/>
    </location>
</feature>
<dbReference type="AlphaFoldDB" id="A0A7M4ECX0"/>
<proteinExistence type="predicted"/>
<accession>A0A7M4ECX0</accession>
<protein>
    <submittedName>
        <fullName evidence="3">Uncharacterized protein</fullName>
    </submittedName>
</protein>
<evidence type="ECO:0000313" key="3">
    <source>
        <dbReference type="Ensembl" id="ENSCPRP00005007237.1"/>
    </source>
</evidence>
<dbReference type="Proteomes" id="UP000594220">
    <property type="component" value="Unplaced"/>
</dbReference>
<organism evidence="3 4">
    <name type="scientific">Crocodylus porosus</name>
    <name type="common">Saltwater crocodile</name>
    <name type="synonym">Estuarine crocodile</name>
    <dbReference type="NCBI Taxonomy" id="8502"/>
    <lineage>
        <taxon>Eukaryota</taxon>
        <taxon>Metazoa</taxon>
        <taxon>Chordata</taxon>
        <taxon>Craniata</taxon>
        <taxon>Vertebrata</taxon>
        <taxon>Euteleostomi</taxon>
        <taxon>Archelosauria</taxon>
        <taxon>Archosauria</taxon>
        <taxon>Crocodylia</taxon>
        <taxon>Longirostres</taxon>
        <taxon>Crocodylidae</taxon>
        <taxon>Crocodylus</taxon>
    </lineage>
</organism>
<evidence type="ECO:0000256" key="2">
    <source>
        <dbReference type="SAM" id="Phobius"/>
    </source>
</evidence>
<keyword evidence="2" id="KW-1133">Transmembrane helix</keyword>
<evidence type="ECO:0000313" key="4">
    <source>
        <dbReference type="Proteomes" id="UP000594220"/>
    </source>
</evidence>
<reference evidence="3" key="2">
    <citation type="submission" date="2025-09" db="UniProtKB">
        <authorList>
            <consortium name="Ensembl"/>
        </authorList>
    </citation>
    <scope>IDENTIFICATION</scope>
</reference>
<keyword evidence="2" id="KW-0472">Membrane</keyword>